<name>B0XEV9_CULQU</name>
<dbReference type="Proteomes" id="UP000002320">
    <property type="component" value="Unassembled WGS sequence"/>
</dbReference>
<dbReference type="PANTHER" id="PTHR43410:SF1">
    <property type="entry name" value="NITRIC OXIDE SYNTHASE"/>
    <property type="match status" value="1"/>
</dbReference>
<protein>
    <recommendedName>
        <fullName evidence="4">nitric-oxide synthase (NADPH)</fullName>
        <ecNumber evidence="4">1.14.13.39</ecNumber>
    </recommendedName>
</protein>
<dbReference type="PANTHER" id="PTHR43410">
    <property type="entry name" value="NITRIC OXIDE SYNTHASE OXYGENASE"/>
    <property type="match status" value="1"/>
</dbReference>
<dbReference type="GO" id="GO:0004517">
    <property type="term" value="F:nitric-oxide synthase activity"/>
    <property type="evidence" value="ECO:0007669"/>
    <property type="project" value="UniProtKB-EC"/>
</dbReference>
<dbReference type="VEuPathDB" id="VectorBase:CPIJ017974"/>
<evidence type="ECO:0000256" key="11">
    <source>
        <dbReference type="ARBA" id="ARBA00023004"/>
    </source>
</evidence>
<evidence type="ECO:0000313" key="14">
    <source>
        <dbReference type="EnsemblMetazoa" id="CPIJ017974-PA"/>
    </source>
</evidence>
<keyword evidence="9" id="KW-0112">Calmodulin-binding</keyword>
<comment type="cofactor">
    <cofactor evidence="2">
        <name>heme b</name>
        <dbReference type="ChEBI" id="CHEBI:60344"/>
    </cofactor>
</comment>
<dbReference type="STRING" id="7176.B0XEV9"/>
<evidence type="ECO:0000256" key="7">
    <source>
        <dbReference type="ARBA" id="ARBA00022723"/>
    </source>
</evidence>
<keyword evidence="7" id="KW-0479">Metal-binding</keyword>
<evidence type="ECO:0000256" key="10">
    <source>
        <dbReference type="ARBA" id="ARBA00023002"/>
    </source>
</evidence>
<dbReference type="SUPFAM" id="SSF56512">
    <property type="entry name" value="Nitric oxide (NO) synthase oxygenase domain"/>
    <property type="match status" value="1"/>
</dbReference>
<dbReference type="AlphaFoldDB" id="B0XEV9"/>
<accession>B0XEV9</accession>
<dbReference type="InParanoid" id="B0XEV9"/>
<keyword evidence="6" id="KW-0285">Flavoprotein</keyword>
<dbReference type="GO" id="GO:0006809">
    <property type="term" value="P:nitric oxide biosynthetic process"/>
    <property type="evidence" value="ECO:0007669"/>
    <property type="project" value="InterPro"/>
</dbReference>
<evidence type="ECO:0000313" key="13">
    <source>
        <dbReference type="EMBL" id="EDS26290.1"/>
    </source>
</evidence>
<dbReference type="HOGENOM" id="CLU_2724699_0_0_1"/>
<organism>
    <name type="scientific">Culex quinquefasciatus</name>
    <name type="common">Southern house mosquito</name>
    <name type="synonym">Culex pungens</name>
    <dbReference type="NCBI Taxonomy" id="7176"/>
    <lineage>
        <taxon>Eukaryota</taxon>
        <taxon>Metazoa</taxon>
        <taxon>Ecdysozoa</taxon>
        <taxon>Arthropoda</taxon>
        <taxon>Hexapoda</taxon>
        <taxon>Insecta</taxon>
        <taxon>Pterygota</taxon>
        <taxon>Neoptera</taxon>
        <taxon>Endopterygota</taxon>
        <taxon>Diptera</taxon>
        <taxon>Nematocera</taxon>
        <taxon>Culicoidea</taxon>
        <taxon>Culicidae</taxon>
        <taxon>Culicinae</taxon>
        <taxon>Culicini</taxon>
        <taxon>Culex</taxon>
        <taxon>Culex</taxon>
    </lineage>
</organism>
<evidence type="ECO:0000256" key="3">
    <source>
        <dbReference type="ARBA" id="ARBA00006267"/>
    </source>
</evidence>
<evidence type="ECO:0000259" key="12">
    <source>
        <dbReference type="PROSITE" id="PS60001"/>
    </source>
</evidence>
<evidence type="ECO:0000256" key="2">
    <source>
        <dbReference type="ARBA" id="ARBA00001970"/>
    </source>
</evidence>
<dbReference type="EnsemblMetazoa" id="CPIJ017974-RA">
    <property type="protein sequence ID" value="CPIJ017974-PA"/>
    <property type="gene ID" value="CPIJ017974"/>
</dbReference>
<proteinExistence type="inferred from homology"/>
<sequence>MIFIRNLIVILKSPAHEARLQQVQKEIEASGIYQLTETELIYGAKLAWRNSSRCIGRIQWSKLQDLNYDDGL</sequence>
<dbReference type="InterPro" id="IPR036119">
    <property type="entry name" value="NOS_N_sf"/>
</dbReference>
<keyword evidence="5" id="KW-0349">Heme</keyword>
<evidence type="ECO:0000313" key="15">
    <source>
        <dbReference type="Proteomes" id="UP000002320"/>
    </source>
</evidence>
<keyword evidence="15" id="KW-1185">Reference proteome</keyword>
<dbReference type="EMBL" id="DS232873">
    <property type="protein sequence ID" value="EDS26290.1"/>
    <property type="molecule type" value="Genomic_DNA"/>
</dbReference>
<dbReference type="OrthoDB" id="1688044at2759"/>
<dbReference type="GO" id="GO:0046872">
    <property type="term" value="F:metal ion binding"/>
    <property type="evidence" value="ECO:0007669"/>
    <property type="project" value="UniProtKB-KW"/>
</dbReference>
<evidence type="ECO:0000256" key="9">
    <source>
        <dbReference type="ARBA" id="ARBA00022860"/>
    </source>
</evidence>
<evidence type="ECO:0000256" key="8">
    <source>
        <dbReference type="ARBA" id="ARBA00022857"/>
    </source>
</evidence>
<evidence type="ECO:0000256" key="4">
    <source>
        <dbReference type="ARBA" id="ARBA00012989"/>
    </source>
</evidence>
<comment type="cofactor">
    <cofactor evidence="1">
        <name>FMN</name>
        <dbReference type="ChEBI" id="CHEBI:58210"/>
    </cofactor>
</comment>
<dbReference type="Pfam" id="PF02898">
    <property type="entry name" value="NO_synthase"/>
    <property type="match status" value="1"/>
</dbReference>
<dbReference type="PROSITE" id="PS60001">
    <property type="entry name" value="NOS"/>
    <property type="match status" value="1"/>
</dbReference>
<gene>
    <name evidence="14" type="primary">6051810</name>
    <name evidence="13" type="ORF">CpipJ_CPIJ017974</name>
</gene>
<evidence type="ECO:0000256" key="6">
    <source>
        <dbReference type="ARBA" id="ARBA00022643"/>
    </source>
</evidence>
<dbReference type="InterPro" id="IPR044943">
    <property type="entry name" value="NOS_dom_1"/>
</dbReference>
<reference evidence="14" key="2">
    <citation type="submission" date="2021-02" db="UniProtKB">
        <authorList>
            <consortium name="EnsemblMetazoa"/>
        </authorList>
    </citation>
    <scope>IDENTIFICATION</scope>
    <source>
        <strain evidence="14">JHB</strain>
    </source>
</reference>
<keyword evidence="6" id="KW-0288">FMN</keyword>
<feature type="domain" description="Nitric oxide synthase (NOS)" evidence="12">
    <location>
        <begin position="53"/>
        <end position="60"/>
    </location>
</feature>
<comment type="similarity">
    <text evidence="3">Belongs to the NOS family.</text>
</comment>
<dbReference type="eggNOG" id="KOG1158">
    <property type="taxonomic scope" value="Eukaryota"/>
</dbReference>
<dbReference type="VEuPathDB" id="VectorBase:CQUJHB001169"/>
<dbReference type="KEGG" id="cqu:CpipJ_CPIJ017974"/>
<keyword evidence="11" id="KW-0408">Iron</keyword>
<keyword evidence="8" id="KW-0521">NADP</keyword>
<dbReference type="GO" id="GO:0005516">
    <property type="term" value="F:calmodulin binding"/>
    <property type="evidence" value="ECO:0007669"/>
    <property type="project" value="UniProtKB-KW"/>
</dbReference>
<reference evidence="13" key="1">
    <citation type="submission" date="2007-03" db="EMBL/GenBank/DDBJ databases">
        <title>Annotation of Culex pipiens quinquefasciatus.</title>
        <authorList>
            <consortium name="The Broad Institute Genome Sequencing Platform"/>
            <person name="Atkinson P.W."/>
            <person name="Hemingway J."/>
            <person name="Christensen B.M."/>
            <person name="Higgs S."/>
            <person name="Kodira C."/>
            <person name="Hannick L."/>
            <person name="Megy K."/>
            <person name="O'Leary S."/>
            <person name="Pearson M."/>
            <person name="Haas B.J."/>
            <person name="Mauceli E."/>
            <person name="Wortman J.R."/>
            <person name="Lee N.H."/>
            <person name="Guigo R."/>
            <person name="Stanke M."/>
            <person name="Alvarado L."/>
            <person name="Amedeo P."/>
            <person name="Antoine C.H."/>
            <person name="Arensburger P."/>
            <person name="Bidwell S.L."/>
            <person name="Crawford M."/>
            <person name="Camaro F."/>
            <person name="Devon K."/>
            <person name="Engels R."/>
            <person name="Hammond M."/>
            <person name="Howarth C."/>
            <person name="Koehrsen M."/>
            <person name="Lawson D."/>
            <person name="Montgomery P."/>
            <person name="Nene V."/>
            <person name="Nusbaum C."/>
            <person name="Puiu D."/>
            <person name="Romero-Severson J."/>
            <person name="Severson D.W."/>
            <person name="Shumway M."/>
            <person name="Sisk P."/>
            <person name="Stolte C."/>
            <person name="Zeng Q."/>
            <person name="Eisenstadt E."/>
            <person name="Fraser-Liggett C."/>
            <person name="Strausberg R."/>
            <person name="Galagan J."/>
            <person name="Birren B."/>
            <person name="Collins F.H."/>
        </authorList>
    </citation>
    <scope>NUCLEOTIDE SEQUENCE [LARGE SCALE GENOMIC DNA]</scope>
    <source>
        <strain evidence="13">JHB</strain>
    </source>
</reference>
<evidence type="ECO:0000256" key="5">
    <source>
        <dbReference type="ARBA" id="ARBA00022617"/>
    </source>
</evidence>
<dbReference type="InterPro" id="IPR050607">
    <property type="entry name" value="NOS"/>
</dbReference>
<evidence type="ECO:0000256" key="1">
    <source>
        <dbReference type="ARBA" id="ARBA00001917"/>
    </source>
</evidence>
<dbReference type="InterPro" id="IPR004030">
    <property type="entry name" value="NOS_N"/>
</dbReference>
<keyword evidence="10" id="KW-0560">Oxidoreductase</keyword>
<dbReference type="EC" id="1.14.13.39" evidence="4"/>
<dbReference type="Gene3D" id="3.90.340.10">
    <property type="entry name" value="Nitric Oxide Synthase, Chain A, domain 1"/>
    <property type="match status" value="1"/>
</dbReference>